<evidence type="ECO:0000313" key="9">
    <source>
        <dbReference type="EMBL" id="CTQ63644.1"/>
    </source>
</evidence>
<proteinExistence type="inferred from homology"/>
<organism evidence="9 10">
    <name type="scientific">Roseibium album</name>
    <dbReference type="NCBI Taxonomy" id="311410"/>
    <lineage>
        <taxon>Bacteria</taxon>
        <taxon>Pseudomonadati</taxon>
        <taxon>Pseudomonadota</taxon>
        <taxon>Alphaproteobacteria</taxon>
        <taxon>Hyphomicrobiales</taxon>
        <taxon>Stappiaceae</taxon>
        <taxon>Roseibium</taxon>
    </lineage>
</organism>
<dbReference type="Proteomes" id="UP000049983">
    <property type="component" value="Unassembled WGS sequence"/>
</dbReference>
<dbReference type="PANTHER" id="PTHR13604:SF0">
    <property type="entry name" value="ABASIC SITE PROCESSING PROTEIN HMCES"/>
    <property type="match status" value="1"/>
</dbReference>
<dbReference type="GO" id="GO:0016829">
    <property type="term" value="F:lyase activity"/>
    <property type="evidence" value="ECO:0007669"/>
    <property type="project" value="UniProtKB-KW"/>
</dbReference>
<dbReference type="Pfam" id="PF02586">
    <property type="entry name" value="SRAP"/>
    <property type="match status" value="1"/>
</dbReference>
<dbReference type="Gene3D" id="3.90.1680.10">
    <property type="entry name" value="SOS response associated peptidase-like"/>
    <property type="match status" value="1"/>
</dbReference>
<keyword evidence="5" id="KW-0190">Covalent protein-DNA linkage</keyword>
<dbReference type="GO" id="GO:0008233">
    <property type="term" value="F:peptidase activity"/>
    <property type="evidence" value="ECO:0007669"/>
    <property type="project" value="UniProtKB-KW"/>
</dbReference>
<accession>A0A0M6ZBZ8</accession>
<keyword evidence="10" id="KW-1185">Reference proteome</keyword>
<keyword evidence="6" id="KW-0238">DNA-binding</keyword>
<dbReference type="GO" id="GO:0006508">
    <property type="term" value="P:proteolysis"/>
    <property type="evidence" value="ECO:0007669"/>
    <property type="project" value="UniProtKB-KW"/>
</dbReference>
<dbReference type="SUPFAM" id="SSF143081">
    <property type="entry name" value="BB1717-like"/>
    <property type="match status" value="1"/>
</dbReference>
<comment type="similarity">
    <text evidence="1 8">Belongs to the SOS response-associated peptidase family.</text>
</comment>
<dbReference type="GeneID" id="97667562"/>
<evidence type="ECO:0000313" key="10">
    <source>
        <dbReference type="Proteomes" id="UP000049983"/>
    </source>
</evidence>
<dbReference type="OrthoDB" id="9782620at2"/>
<dbReference type="EMBL" id="CXWC01000001">
    <property type="protein sequence ID" value="CTQ63644.1"/>
    <property type="molecule type" value="Genomic_DNA"/>
</dbReference>
<keyword evidence="2 8" id="KW-0645">Protease</keyword>
<dbReference type="PANTHER" id="PTHR13604">
    <property type="entry name" value="DC12-RELATED"/>
    <property type="match status" value="1"/>
</dbReference>
<evidence type="ECO:0000256" key="1">
    <source>
        <dbReference type="ARBA" id="ARBA00008136"/>
    </source>
</evidence>
<dbReference type="AlphaFoldDB" id="A0A0M6ZBZ8"/>
<evidence type="ECO:0000256" key="7">
    <source>
        <dbReference type="ARBA" id="ARBA00023239"/>
    </source>
</evidence>
<protein>
    <recommendedName>
        <fullName evidence="8">Abasic site processing protein</fullName>
        <ecNumber evidence="8">3.4.-.-</ecNumber>
    </recommendedName>
</protein>
<keyword evidence="3" id="KW-0227">DNA damage</keyword>
<name>A0A0M6ZBZ8_9HYPH</name>
<keyword evidence="7" id="KW-0456">Lyase</keyword>
<evidence type="ECO:0000256" key="4">
    <source>
        <dbReference type="ARBA" id="ARBA00022801"/>
    </source>
</evidence>
<dbReference type="RefSeq" id="WP_055115847.1">
    <property type="nucleotide sequence ID" value="NZ_CXWA01000003.1"/>
</dbReference>
<dbReference type="STRING" id="311410.LA5095_02718"/>
<dbReference type="GO" id="GO:0003697">
    <property type="term" value="F:single-stranded DNA binding"/>
    <property type="evidence" value="ECO:0007669"/>
    <property type="project" value="InterPro"/>
</dbReference>
<evidence type="ECO:0000256" key="3">
    <source>
        <dbReference type="ARBA" id="ARBA00022763"/>
    </source>
</evidence>
<reference evidence="10" key="1">
    <citation type="submission" date="2015-07" db="EMBL/GenBank/DDBJ databases">
        <authorList>
            <person name="Rodrigo-Torres Lidia"/>
            <person name="Arahal R.David."/>
        </authorList>
    </citation>
    <scope>NUCLEOTIDE SEQUENCE [LARGE SCALE GENOMIC DNA]</scope>
    <source>
        <strain evidence="10">CECT 5096</strain>
    </source>
</reference>
<sequence length="223" mass="25237">MCGRYTLAKPWREIHALYRLNDKDAERNTAARYNIAPTQDVPFVHLDKEGSQVVSEGRWWLVPHWAKELQSKYPMFNARSEDAEKKPSFREAYKSKRCLIPGDGWYEWTKGDDGGKDPWFIHLADGSPFSFAGLWAYNTNAEVTSCTILTAAAVSPIDQVHNRMPIVLSPEHYDAWLDPATAVSDAKALLSNNLGASFEFYRVGREVNSSRTGNDPGLIERIE</sequence>
<evidence type="ECO:0000256" key="6">
    <source>
        <dbReference type="ARBA" id="ARBA00023125"/>
    </source>
</evidence>
<keyword evidence="4 8" id="KW-0378">Hydrolase</keyword>
<evidence type="ECO:0000256" key="2">
    <source>
        <dbReference type="ARBA" id="ARBA00022670"/>
    </source>
</evidence>
<dbReference type="GO" id="GO:0106300">
    <property type="term" value="P:protein-DNA covalent cross-linking repair"/>
    <property type="evidence" value="ECO:0007669"/>
    <property type="project" value="InterPro"/>
</dbReference>
<evidence type="ECO:0000256" key="8">
    <source>
        <dbReference type="RuleBase" id="RU364100"/>
    </source>
</evidence>
<dbReference type="InterPro" id="IPR003738">
    <property type="entry name" value="SRAP"/>
</dbReference>
<dbReference type="InterPro" id="IPR036590">
    <property type="entry name" value="SRAP-like"/>
</dbReference>
<dbReference type="EC" id="3.4.-.-" evidence="8"/>
<gene>
    <name evidence="9" type="ORF">LA5096_00087</name>
</gene>
<evidence type="ECO:0000256" key="5">
    <source>
        <dbReference type="ARBA" id="ARBA00023124"/>
    </source>
</evidence>